<dbReference type="AlphaFoldDB" id="A0A0F9LD31"/>
<name>A0A0F9LD31_9ZZZZ</name>
<organism evidence="1">
    <name type="scientific">marine sediment metagenome</name>
    <dbReference type="NCBI Taxonomy" id="412755"/>
    <lineage>
        <taxon>unclassified sequences</taxon>
        <taxon>metagenomes</taxon>
        <taxon>ecological metagenomes</taxon>
    </lineage>
</organism>
<evidence type="ECO:0000313" key="1">
    <source>
        <dbReference type="EMBL" id="KKM62140.1"/>
    </source>
</evidence>
<sequence length="98" mass="11739">MDCIDKILHSYTKKRRNLRDLEIWFYDYFLKLMKCFSRNSSSKTLNDCLVLLLNLFRTDFNTKVGNKIRNNSPFEKVKCEIGLKEELKRFFTSSSLNL</sequence>
<accession>A0A0F9LD31</accession>
<proteinExistence type="predicted"/>
<reference evidence="1" key="1">
    <citation type="journal article" date="2015" name="Nature">
        <title>Complex archaea that bridge the gap between prokaryotes and eukaryotes.</title>
        <authorList>
            <person name="Spang A."/>
            <person name="Saw J.H."/>
            <person name="Jorgensen S.L."/>
            <person name="Zaremba-Niedzwiedzka K."/>
            <person name="Martijn J."/>
            <person name="Lind A.E."/>
            <person name="van Eijk R."/>
            <person name="Schleper C."/>
            <person name="Guy L."/>
            <person name="Ettema T.J."/>
        </authorList>
    </citation>
    <scope>NUCLEOTIDE SEQUENCE</scope>
</reference>
<gene>
    <name evidence="1" type="ORF">LCGC14_1524710</name>
</gene>
<comment type="caution">
    <text evidence="1">The sequence shown here is derived from an EMBL/GenBank/DDBJ whole genome shotgun (WGS) entry which is preliminary data.</text>
</comment>
<dbReference type="EMBL" id="LAZR01011357">
    <property type="protein sequence ID" value="KKM62140.1"/>
    <property type="molecule type" value="Genomic_DNA"/>
</dbReference>
<protein>
    <submittedName>
        <fullName evidence="1">Uncharacterized protein</fullName>
    </submittedName>
</protein>